<feature type="signal peptide" evidence="2">
    <location>
        <begin position="1"/>
        <end position="31"/>
    </location>
</feature>
<accession>A0ABY3RY37</accession>
<keyword evidence="4" id="KW-1185">Reference proteome</keyword>
<evidence type="ECO:0000256" key="1">
    <source>
        <dbReference type="SAM" id="MobiDB-lite"/>
    </source>
</evidence>
<organism evidence="3 4">
    <name type="scientific">Microbacterium resistens</name>
    <dbReference type="NCBI Taxonomy" id="156977"/>
    <lineage>
        <taxon>Bacteria</taxon>
        <taxon>Bacillati</taxon>
        <taxon>Actinomycetota</taxon>
        <taxon>Actinomycetes</taxon>
        <taxon>Micrococcales</taxon>
        <taxon>Microbacteriaceae</taxon>
        <taxon>Microbacterium</taxon>
    </lineage>
</organism>
<dbReference type="RefSeq" id="WP_231821122.1">
    <property type="nucleotide sequence ID" value="NZ_CP082781.1"/>
</dbReference>
<protein>
    <recommendedName>
        <fullName evidence="5">Nitrate ABC transporter substrate-binding protein</fullName>
    </recommendedName>
</protein>
<dbReference type="PROSITE" id="PS51257">
    <property type="entry name" value="PROKAR_LIPOPROTEIN"/>
    <property type="match status" value="1"/>
</dbReference>
<reference evidence="3 4" key="1">
    <citation type="submission" date="2023-01" db="EMBL/GenBank/DDBJ databases">
        <title>Characterization of estradiol degrading bacteria Microbacterium sp. MZT7 and reveal degrading genes through genome analysis.</title>
        <authorList>
            <person name="Hao P."/>
            <person name="Gao Y."/>
        </authorList>
    </citation>
    <scope>NUCLEOTIDE SEQUENCE [LARGE SCALE GENOMIC DNA]</scope>
    <source>
        <strain evidence="3 4">MZT7</strain>
    </source>
</reference>
<evidence type="ECO:0000313" key="4">
    <source>
        <dbReference type="Proteomes" id="UP001199642"/>
    </source>
</evidence>
<feature type="compositionally biased region" description="Polar residues" evidence="1">
    <location>
        <begin position="44"/>
        <end position="56"/>
    </location>
</feature>
<keyword evidence="2" id="KW-0732">Signal</keyword>
<feature type="compositionally biased region" description="Low complexity" evidence="1">
    <location>
        <begin position="28"/>
        <end position="43"/>
    </location>
</feature>
<sequence>MTARAPRRLLPAVLAVGMMAMLSACSPSASGAGTGSGAPSSPSEDTAGSATPSDQPTGPPTCDTLISATTVDALKKLGWTSEQREFSVGPEVVPDGLLCLWADFTHASDRGQMYGWAPIDAERAATLQHQLVEQGWIREDSDRGVYITIDPDFAFEKDADGYGSTYLFGDGWVTFSDTRQGLVLIEAPR</sequence>
<feature type="chain" id="PRO_5045700013" description="Nitrate ABC transporter substrate-binding protein" evidence="2">
    <location>
        <begin position="32"/>
        <end position="189"/>
    </location>
</feature>
<dbReference type="Proteomes" id="UP001199642">
    <property type="component" value="Chromosome"/>
</dbReference>
<feature type="region of interest" description="Disordered" evidence="1">
    <location>
        <begin position="28"/>
        <end position="60"/>
    </location>
</feature>
<proteinExistence type="predicted"/>
<evidence type="ECO:0000256" key="2">
    <source>
        <dbReference type="SAM" id="SignalP"/>
    </source>
</evidence>
<evidence type="ECO:0000313" key="3">
    <source>
        <dbReference type="EMBL" id="UGS27856.1"/>
    </source>
</evidence>
<gene>
    <name evidence="3" type="ORF">K8F61_06740</name>
</gene>
<evidence type="ECO:0008006" key="5">
    <source>
        <dbReference type="Google" id="ProtNLM"/>
    </source>
</evidence>
<dbReference type="EMBL" id="CP082781">
    <property type="protein sequence ID" value="UGS27856.1"/>
    <property type="molecule type" value="Genomic_DNA"/>
</dbReference>
<name>A0ABY3RY37_9MICO</name>